<dbReference type="RefSeq" id="WP_145711063.1">
    <property type="nucleotide sequence ID" value="NZ_BAAAFY010000001.1"/>
</dbReference>
<dbReference type="Pfam" id="PF00725">
    <property type="entry name" value="3HCDH"/>
    <property type="match status" value="1"/>
</dbReference>
<dbReference type="PANTHER" id="PTHR48075:SF5">
    <property type="entry name" value="3-HYDROXYBUTYRYL-COA DEHYDROGENASE"/>
    <property type="match status" value="1"/>
</dbReference>
<dbReference type="InterPro" id="IPR006108">
    <property type="entry name" value="3HC_DH_C"/>
</dbReference>
<dbReference type="AlphaFoldDB" id="A0A562TG63"/>
<evidence type="ECO:0000313" key="3">
    <source>
        <dbReference type="Proteomes" id="UP000316778"/>
    </source>
</evidence>
<evidence type="ECO:0000259" key="1">
    <source>
        <dbReference type="Pfam" id="PF00725"/>
    </source>
</evidence>
<accession>A0A562TG63</accession>
<protein>
    <submittedName>
        <fullName evidence="2">3-hydroxybutyryl-CoA dehydrogenase</fullName>
    </submittedName>
</protein>
<dbReference type="SUPFAM" id="SSF48179">
    <property type="entry name" value="6-phosphogluconate dehydrogenase C-terminal domain-like"/>
    <property type="match status" value="1"/>
</dbReference>
<dbReference type="GO" id="GO:0006631">
    <property type="term" value="P:fatty acid metabolic process"/>
    <property type="evidence" value="ECO:0007669"/>
    <property type="project" value="InterPro"/>
</dbReference>
<keyword evidence="3" id="KW-1185">Reference proteome</keyword>
<feature type="domain" description="3-hydroxyacyl-CoA dehydrogenase C-terminal" evidence="1">
    <location>
        <begin position="137"/>
        <end position="215"/>
    </location>
</feature>
<dbReference type="EMBL" id="VLLG01000002">
    <property type="protein sequence ID" value="TWI91930.1"/>
    <property type="molecule type" value="Genomic_DNA"/>
</dbReference>
<dbReference type="Gene3D" id="1.10.1040.10">
    <property type="entry name" value="N-(1-d-carboxylethyl)-l-norvaline Dehydrogenase, domain 2"/>
    <property type="match status" value="1"/>
</dbReference>
<dbReference type="PANTHER" id="PTHR48075">
    <property type="entry name" value="3-HYDROXYACYL-COA DEHYDROGENASE FAMILY PROTEIN"/>
    <property type="match status" value="1"/>
</dbReference>
<name>A0A562TG63_CHIJA</name>
<dbReference type="Proteomes" id="UP000316778">
    <property type="component" value="Unassembled WGS sequence"/>
</dbReference>
<sequence length="219" mass="24677">MNILVVGDDNRYRELQQKGLDGHHVRRVRHPEEAILPGTFDLVIDLVLDDAPDHAAVYARVPSVPVLAGLAKSSLSELMHRHAFSQGFNIMACNWLPGFIARPITETAVLDEEQQPMLDRLMQQLGWQYALVQDAVGMVTPRVVCMIINEAYFTVEAGTAAREDIDIAMRLGTNYPHGPFEWAQQIGIKHVYDVLSAVYKATGDERYRVCELLREEAHQ</sequence>
<comment type="caution">
    <text evidence="2">The sequence shown here is derived from an EMBL/GenBank/DDBJ whole genome shotgun (WGS) entry which is preliminary data.</text>
</comment>
<gene>
    <name evidence="2" type="ORF">LX66_1311</name>
</gene>
<organism evidence="2 3">
    <name type="scientific">Chitinophaga japonensis</name>
    <name type="common">Flexibacter japonensis</name>
    <dbReference type="NCBI Taxonomy" id="104662"/>
    <lineage>
        <taxon>Bacteria</taxon>
        <taxon>Pseudomonadati</taxon>
        <taxon>Bacteroidota</taxon>
        <taxon>Chitinophagia</taxon>
        <taxon>Chitinophagales</taxon>
        <taxon>Chitinophagaceae</taxon>
        <taxon>Chitinophaga</taxon>
    </lineage>
</organism>
<dbReference type="InterPro" id="IPR013328">
    <property type="entry name" value="6PGD_dom2"/>
</dbReference>
<proteinExistence type="predicted"/>
<dbReference type="InterPro" id="IPR008927">
    <property type="entry name" value="6-PGluconate_DH-like_C_sf"/>
</dbReference>
<dbReference type="OrthoDB" id="2986269at2"/>
<evidence type="ECO:0000313" key="2">
    <source>
        <dbReference type="EMBL" id="TWI91930.1"/>
    </source>
</evidence>
<reference evidence="2 3" key="1">
    <citation type="journal article" date="2013" name="Stand. Genomic Sci.">
        <title>Genomic Encyclopedia of Type Strains, Phase I: The one thousand microbial genomes (KMG-I) project.</title>
        <authorList>
            <person name="Kyrpides N.C."/>
            <person name="Woyke T."/>
            <person name="Eisen J.A."/>
            <person name="Garrity G."/>
            <person name="Lilburn T.G."/>
            <person name="Beck B.J."/>
            <person name="Whitman W.B."/>
            <person name="Hugenholtz P."/>
            <person name="Klenk H.P."/>
        </authorList>
    </citation>
    <scope>NUCLEOTIDE SEQUENCE [LARGE SCALE GENOMIC DNA]</scope>
    <source>
        <strain evidence="2 3">DSM 13484</strain>
    </source>
</reference>
<dbReference type="GO" id="GO:0016616">
    <property type="term" value="F:oxidoreductase activity, acting on the CH-OH group of donors, NAD or NADP as acceptor"/>
    <property type="evidence" value="ECO:0007669"/>
    <property type="project" value="InterPro"/>
</dbReference>